<keyword evidence="2" id="KW-0285">Flavoprotein</keyword>
<gene>
    <name evidence="7" type="ORF">BRPE64_ACDS26240</name>
</gene>
<dbReference type="GO" id="GO:0016020">
    <property type="term" value="C:membrane"/>
    <property type="evidence" value="ECO:0007669"/>
    <property type="project" value="TreeGrafter"/>
</dbReference>
<dbReference type="GO" id="GO:0003955">
    <property type="term" value="F:NAD(P)H dehydrogenase (quinone) activity"/>
    <property type="evidence" value="ECO:0007669"/>
    <property type="project" value="TreeGrafter"/>
</dbReference>
<dbReference type="STRING" id="758793.BRPE64_ACDS26240"/>
<reference evidence="7 8" key="2">
    <citation type="journal article" date="2018" name="Int. J. Syst. Evol. Microbiol.">
        <title>Burkholderia insecticola sp. nov., a gut symbiotic bacterium of the bean bug Riptortus pedestris.</title>
        <authorList>
            <person name="Takeshita K."/>
            <person name="Tamaki H."/>
            <person name="Ohbayashi T."/>
            <person name="Meng X.-Y."/>
            <person name="Sone T."/>
            <person name="Mitani Y."/>
            <person name="Peeters C."/>
            <person name="Kikuchi Y."/>
            <person name="Vandamme P."/>
        </authorList>
    </citation>
    <scope>NUCLEOTIDE SEQUENCE [LARGE SCALE GENOMIC DNA]</scope>
    <source>
        <strain evidence="7">RPE64</strain>
    </source>
</reference>
<keyword evidence="3" id="KW-0288">FMN</keyword>
<dbReference type="PANTHER" id="PTHR30546:SF23">
    <property type="entry name" value="FLAVOPROTEIN-LIKE PROTEIN YCP4-RELATED"/>
    <property type="match status" value="1"/>
</dbReference>
<dbReference type="PROSITE" id="PS50902">
    <property type="entry name" value="FLAVODOXIN_LIKE"/>
    <property type="match status" value="1"/>
</dbReference>
<evidence type="ECO:0000256" key="3">
    <source>
        <dbReference type="ARBA" id="ARBA00022643"/>
    </source>
</evidence>
<evidence type="ECO:0000313" key="8">
    <source>
        <dbReference type="Proteomes" id="UP000013966"/>
    </source>
</evidence>
<evidence type="ECO:0000256" key="5">
    <source>
        <dbReference type="SAM" id="MobiDB-lite"/>
    </source>
</evidence>
<dbReference type="GO" id="GO:0009055">
    <property type="term" value="F:electron transfer activity"/>
    <property type="evidence" value="ECO:0007669"/>
    <property type="project" value="InterPro"/>
</dbReference>
<organism evidence="7 8">
    <name type="scientific">Caballeronia insecticola</name>
    <dbReference type="NCBI Taxonomy" id="758793"/>
    <lineage>
        <taxon>Bacteria</taxon>
        <taxon>Pseudomonadati</taxon>
        <taxon>Pseudomonadota</taxon>
        <taxon>Betaproteobacteria</taxon>
        <taxon>Burkholderiales</taxon>
        <taxon>Burkholderiaceae</taxon>
        <taxon>Caballeronia</taxon>
    </lineage>
</organism>
<dbReference type="InterPro" id="IPR008254">
    <property type="entry name" value="Flavodoxin/NO_synth"/>
</dbReference>
<evidence type="ECO:0000313" key="7">
    <source>
        <dbReference type="EMBL" id="BAN24378.1"/>
    </source>
</evidence>
<evidence type="ECO:0000256" key="1">
    <source>
        <dbReference type="ARBA" id="ARBA00001917"/>
    </source>
</evidence>
<dbReference type="HOGENOM" id="CLU_051402_2_1_4"/>
<dbReference type="SUPFAM" id="SSF52218">
    <property type="entry name" value="Flavoproteins"/>
    <property type="match status" value="1"/>
</dbReference>
<dbReference type="Gene3D" id="3.40.50.360">
    <property type="match status" value="1"/>
</dbReference>
<protein>
    <recommendedName>
        <fullName evidence="4">Flavoprotein WrbA</fullName>
    </recommendedName>
</protein>
<sequence>MSNIVIVYHSGYGHTKKVAEAVLAGATDAGASVKLIAVSELDDDAWGALEAADAIVFGAPTYMGGPSADFKKFADASSKPWFGQKWKDKLAGGFTNSAHMNGDKFLTISYFVTLAMQHGMIWVGTGIMPSNTKAATRNDLNFVGGFTGLLTQSPADASPDEAPPPGDLETAKVYGARIAEVTARWIGTPAGGDDDGHQPAAEST</sequence>
<dbReference type="PROSITE" id="PS00201">
    <property type="entry name" value="FLAVODOXIN"/>
    <property type="match status" value="1"/>
</dbReference>
<dbReference type="OrthoDB" id="9801479at2"/>
<dbReference type="EMBL" id="AP013058">
    <property type="protein sequence ID" value="BAN24378.1"/>
    <property type="molecule type" value="Genomic_DNA"/>
</dbReference>
<feature type="region of interest" description="Disordered" evidence="5">
    <location>
        <begin position="185"/>
        <end position="204"/>
    </location>
</feature>
<dbReference type="RefSeq" id="WP_016346515.1">
    <property type="nucleotide sequence ID" value="NC_021287.1"/>
</dbReference>
<name>R4WIY8_9BURK</name>
<evidence type="ECO:0000259" key="6">
    <source>
        <dbReference type="PROSITE" id="PS50902"/>
    </source>
</evidence>
<accession>R4WIY8</accession>
<keyword evidence="8" id="KW-1185">Reference proteome</keyword>
<dbReference type="PATRIC" id="fig|758793.3.peg.2629"/>
<dbReference type="AlphaFoldDB" id="R4WIY8"/>
<dbReference type="PANTHER" id="PTHR30546">
    <property type="entry name" value="FLAVODOXIN-RELATED PROTEIN WRBA-RELATED"/>
    <property type="match status" value="1"/>
</dbReference>
<evidence type="ECO:0000256" key="2">
    <source>
        <dbReference type="ARBA" id="ARBA00022630"/>
    </source>
</evidence>
<feature type="domain" description="Flavodoxin-like" evidence="6">
    <location>
        <begin position="4"/>
        <end position="179"/>
    </location>
</feature>
<reference evidence="7 8" key="1">
    <citation type="journal article" date="2013" name="Genome Announc.">
        <title>Complete Genome Sequence of Burkholderia sp. Strain RPE64, Bacterial Symbiont of the Bean Bug Riptortus pedestris.</title>
        <authorList>
            <person name="Shibata T.F."/>
            <person name="Maeda T."/>
            <person name="Nikoh N."/>
            <person name="Yamaguchi K."/>
            <person name="Oshima K."/>
            <person name="Hattori M."/>
            <person name="Nishiyama T."/>
            <person name="Hasebe M."/>
            <person name="Fukatsu T."/>
            <person name="Kikuchi Y."/>
            <person name="Shigenobu S."/>
        </authorList>
    </citation>
    <scope>NUCLEOTIDE SEQUENCE [LARGE SCALE GENOMIC DNA]</scope>
</reference>
<comment type="cofactor">
    <cofactor evidence="1">
        <name>FMN</name>
        <dbReference type="ChEBI" id="CHEBI:58210"/>
    </cofactor>
</comment>
<dbReference type="Proteomes" id="UP000013966">
    <property type="component" value="Chromosome 1"/>
</dbReference>
<dbReference type="InterPro" id="IPR029039">
    <property type="entry name" value="Flavoprotein-like_sf"/>
</dbReference>
<dbReference type="GO" id="GO:0010181">
    <property type="term" value="F:FMN binding"/>
    <property type="evidence" value="ECO:0007669"/>
    <property type="project" value="InterPro"/>
</dbReference>
<proteinExistence type="predicted"/>
<evidence type="ECO:0000256" key="4">
    <source>
        <dbReference type="ARBA" id="ARBA00029652"/>
    </source>
</evidence>
<dbReference type="InterPro" id="IPR001226">
    <property type="entry name" value="Flavodoxin_CS"/>
</dbReference>
<dbReference type="KEGG" id="buo:BRPE64_ACDS26240"/>
<dbReference type="Pfam" id="PF00258">
    <property type="entry name" value="Flavodoxin_1"/>
    <property type="match status" value="1"/>
</dbReference>